<feature type="transmembrane region" description="Helical" evidence="1">
    <location>
        <begin position="58"/>
        <end position="85"/>
    </location>
</feature>
<evidence type="ECO:0000313" key="3">
    <source>
        <dbReference type="WBParaSite" id="Minc3s00170g06668"/>
    </source>
</evidence>
<evidence type="ECO:0000256" key="1">
    <source>
        <dbReference type="SAM" id="Phobius"/>
    </source>
</evidence>
<dbReference type="WBParaSite" id="Minc3s00170g06668">
    <property type="protein sequence ID" value="Minc3s00170g06668"/>
    <property type="gene ID" value="Minc3s00170g06668"/>
</dbReference>
<keyword evidence="1" id="KW-1133">Transmembrane helix</keyword>
<keyword evidence="2" id="KW-1185">Reference proteome</keyword>
<keyword evidence="1" id="KW-0472">Membrane</keyword>
<evidence type="ECO:0000313" key="2">
    <source>
        <dbReference type="Proteomes" id="UP000887563"/>
    </source>
</evidence>
<keyword evidence="1" id="KW-0812">Transmembrane</keyword>
<organism evidence="2 3">
    <name type="scientific">Meloidogyne incognita</name>
    <name type="common">Southern root-knot nematode worm</name>
    <name type="synonym">Oxyuris incognita</name>
    <dbReference type="NCBI Taxonomy" id="6306"/>
    <lineage>
        <taxon>Eukaryota</taxon>
        <taxon>Metazoa</taxon>
        <taxon>Ecdysozoa</taxon>
        <taxon>Nematoda</taxon>
        <taxon>Chromadorea</taxon>
        <taxon>Rhabditida</taxon>
        <taxon>Tylenchina</taxon>
        <taxon>Tylenchomorpha</taxon>
        <taxon>Tylenchoidea</taxon>
        <taxon>Meloidogynidae</taxon>
        <taxon>Meloidogyninae</taxon>
        <taxon>Meloidogyne</taxon>
        <taxon>Meloidogyne incognita group</taxon>
    </lineage>
</organism>
<reference evidence="3" key="1">
    <citation type="submission" date="2022-11" db="UniProtKB">
        <authorList>
            <consortium name="WormBaseParasite"/>
        </authorList>
    </citation>
    <scope>IDENTIFICATION</scope>
</reference>
<dbReference type="AlphaFoldDB" id="A0A914KYY3"/>
<accession>A0A914KYY3</accession>
<proteinExistence type="predicted"/>
<protein>
    <submittedName>
        <fullName evidence="3">Uncharacterized protein</fullName>
    </submittedName>
</protein>
<name>A0A914KYY3_MELIC</name>
<sequence length="136" mass="15437">MLSVVVVVFSVPLPSIPNYKAMLQKLVVVENSDLCLLRENSDFVVETIQKQTRQTFHLMLFVVVKLVVRLFVCFSAVIVEALHYFRVVAIVIFLALQESEGRKELQSHVLETICLLFVAVDFVIKQQLNILEGKGC</sequence>
<dbReference type="Proteomes" id="UP000887563">
    <property type="component" value="Unplaced"/>
</dbReference>